<accession>A0A9Q1BQJ0</accession>
<evidence type="ECO:0000313" key="2">
    <source>
        <dbReference type="Proteomes" id="UP001152320"/>
    </source>
</evidence>
<gene>
    <name evidence="1" type="ORF">HOLleu_27227</name>
</gene>
<name>A0A9Q1BQJ0_HOLLE</name>
<evidence type="ECO:0000313" key="1">
    <source>
        <dbReference type="EMBL" id="KAJ8030739.1"/>
    </source>
</evidence>
<reference evidence="1" key="1">
    <citation type="submission" date="2021-10" db="EMBL/GenBank/DDBJ databases">
        <title>Tropical sea cucumber genome reveals ecological adaptation and Cuvierian tubules defense mechanism.</title>
        <authorList>
            <person name="Chen T."/>
        </authorList>
    </citation>
    <scope>NUCLEOTIDE SEQUENCE</scope>
    <source>
        <strain evidence="1">Nanhai2018</strain>
        <tissue evidence="1">Muscle</tissue>
    </source>
</reference>
<comment type="caution">
    <text evidence="1">The sequence shown here is derived from an EMBL/GenBank/DDBJ whole genome shotgun (WGS) entry which is preliminary data.</text>
</comment>
<organism evidence="1 2">
    <name type="scientific">Holothuria leucospilota</name>
    <name type="common">Black long sea cucumber</name>
    <name type="synonym">Mertensiothuria leucospilota</name>
    <dbReference type="NCBI Taxonomy" id="206669"/>
    <lineage>
        <taxon>Eukaryota</taxon>
        <taxon>Metazoa</taxon>
        <taxon>Echinodermata</taxon>
        <taxon>Eleutherozoa</taxon>
        <taxon>Echinozoa</taxon>
        <taxon>Holothuroidea</taxon>
        <taxon>Aspidochirotacea</taxon>
        <taxon>Aspidochirotida</taxon>
        <taxon>Holothuriidae</taxon>
        <taxon>Holothuria</taxon>
    </lineage>
</organism>
<proteinExistence type="predicted"/>
<dbReference type="Proteomes" id="UP001152320">
    <property type="component" value="Chromosome 13"/>
</dbReference>
<dbReference type="AlphaFoldDB" id="A0A9Q1BQJ0"/>
<keyword evidence="2" id="KW-1185">Reference proteome</keyword>
<protein>
    <submittedName>
        <fullName evidence="1">Uncharacterized protein</fullName>
    </submittedName>
</protein>
<sequence length="141" mass="16122">MPSLCNFHQLTFVNFTVFRTVQQGILFAVGQRTEATPLLTSLHWLTVSKCITFKLLLYVFKSLQHQPPSYLSDCFQKYVPARHLRSSSDSTCLVILKPSKTVFGEKRFHIAAAKAWNELPGTIRSASSIEKFNRMLKSHLF</sequence>
<dbReference type="EMBL" id="JAIZAY010000013">
    <property type="protein sequence ID" value="KAJ8030739.1"/>
    <property type="molecule type" value="Genomic_DNA"/>
</dbReference>